<sequence length="347" mass="39831">MIIIQGMVSNVMFMINFSLSRMVKHGGATKYHIIFNSGRQKLQRWLSPKICRRIWQLSSFKSLHKVCLRHSIQGTFLRDSKPFHMPIFLDILMFYTFIKFNLSPILHGMLCISHTTTLQKMLISFIFTIQKPLPLFISLTIPKVHHVPILTLFLNTLSVIQNFNMVTNIISIFHMFISIINIFKMFISIFDISDTFSILNIFRLAILSGTANIMHIIPIVHFTNLISTPNNELTAHVFHLANLLSTPIITGATHIFNLAILISNRSIACLGPIFHSTNILHFLHLISIPSLFCFLSISNLFHLVSIINLVHLVSIINNFHWSNTILAIPIFNIFLIRPLPSKRDLRI</sequence>
<keyword evidence="1" id="KW-0812">Transmembrane</keyword>
<keyword evidence="1" id="KW-0472">Membrane</keyword>
<feature type="transmembrane region" description="Helical" evidence="1">
    <location>
        <begin position="83"/>
        <end position="102"/>
    </location>
</feature>
<proteinExistence type="predicted"/>
<dbReference type="AlphaFoldDB" id="A0A7C9E678"/>
<accession>A0A7C9E678</accession>
<feature type="transmembrane region" description="Helical" evidence="1">
    <location>
        <begin position="237"/>
        <end position="262"/>
    </location>
</feature>
<reference evidence="2" key="2">
    <citation type="submission" date="2020-07" db="EMBL/GenBank/DDBJ databases">
        <authorList>
            <person name="Vera ALvarez R."/>
            <person name="Arias-Moreno D.M."/>
            <person name="Jimenez-Jacinto V."/>
            <person name="Jimenez-Bremont J.F."/>
            <person name="Swaminathan K."/>
            <person name="Moose S.P."/>
            <person name="Guerrero-Gonzalez M.L."/>
            <person name="Marino-Ramirez L."/>
            <person name="Landsman D."/>
            <person name="Rodriguez-Kessler M."/>
            <person name="Delgado-Sanchez P."/>
        </authorList>
    </citation>
    <scope>NUCLEOTIDE SEQUENCE</scope>
    <source>
        <tissue evidence="2">Cladode</tissue>
    </source>
</reference>
<reference evidence="2" key="1">
    <citation type="journal article" date="2013" name="J. Plant Res.">
        <title>Effect of fungi and light on seed germination of three Opuntia species from semiarid lands of central Mexico.</title>
        <authorList>
            <person name="Delgado-Sanchez P."/>
            <person name="Jimenez-Bremont J.F."/>
            <person name="Guerrero-Gonzalez Mde L."/>
            <person name="Flores J."/>
        </authorList>
    </citation>
    <scope>NUCLEOTIDE SEQUENCE</scope>
    <source>
        <tissue evidence="2">Cladode</tissue>
    </source>
</reference>
<dbReference type="EMBL" id="GISG01195609">
    <property type="protein sequence ID" value="MBA4657243.1"/>
    <property type="molecule type" value="Transcribed_RNA"/>
</dbReference>
<protein>
    <submittedName>
        <fullName evidence="2">Uncharacterized protein</fullName>
    </submittedName>
</protein>
<feature type="transmembrane region" description="Helical" evidence="1">
    <location>
        <begin position="282"/>
        <end position="307"/>
    </location>
</feature>
<evidence type="ECO:0000313" key="2">
    <source>
        <dbReference type="EMBL" id="MBA4657243.1"/>
    </source>
</evidence>
<feature type="transmembrane region" description="Helical" evidence="1">
    <location>
        <begin position="195"/>
        <end position="217"/>
    </location>
</feature>
<keyword evidence="1" id="KW-1133">Transmembrane helix</keyword>
<organism evidence="2">
    <name type="scientific">Opuntia streptacantha</name>
    <name type="common">Prickly pear cactus</name>
    <name type="synonym">Opuntia cardona</name>
    <dbReference type="NCBI Taxonomy" id="393608"/>
    <lineage>
        <taxon>Eukaryota</taxon>
        <taxon>Viridiplantae</taxon>
        <taxon>Streptophyta</taxon>
        <taxon>Embryophyta</taxon>
        <taxon>Tracheophyta</taxon>
        <taxon>Spermatophyta</taxon>
        <taxon>Magnoliopsida</taxon>
        <taxon>eudicotyledons</taxon>
        <taxon>Gunneridae</taxon>
        <taxon>Pentapetalae</taxon>
        <taxon>Caryophyllales</taxon>
        <taxon>Cactineae</taxon>
        <taxon>Cactaceae</taxon>
        <taxon>Opuntioideae</taxon>
        <taxon>Opuntia</taxon>
    </lineage>
</organism>
<name>A0A7C9E678_OPUST</name>
<feature type="transmembrane region" description="Helical" evidence="1">
    <location>
        <begin position="319"/>
        <end position="336"/>
    </location>
</feature>
<feature type="transmembrane region" description="Helical" evidence="1">
    <location>
        <begin position="162"/>
        <end position="183"/>
    </location>
</feature>
<dbReference type="EMBL" id="GISG01195608">
    <property type="protein sequence ID" value="MBA4657242.1"/>
    <property type="molecule type" value="Transcribed_RNA"/>
</dbReference>
<evidence type="ECO:0000256" key="1">
    <source>
        <dbReference type="SAM" id="Phobius"/>
    </source>
</evidence>